<keyword evidence="2" id="KW-0813">Transport</keyword>
<organism evidence="9">
    <name type="scientific">marine metagenome</name>
    <dbReference type="NCBI Taxonomy" id="408172"/>
    <lineage>
        <taxon>unclassified sequences</taxon>
        <taxon>metagenomes</taxon>
        <taxon>ecological metagenomes</taxon>
    </lineage>
</organism>
<feature type="transmembrane region" description="Helical" evidence="7">
    <location>
        <begin position="288"/>
        <end position="307"/>
    </location>
</feature>
<feature type="non-terminal residue" evidence="9">
    <location>
        <position position="1"/>
    </location>
</feature>
<feature type="transmembrane region" description="Helical" evidence="7">
    <location>
        <begin position="54"/>
        <end position="74"/>
    </location>
</feature>
<feature type="non-terminal residue" evidence="9">
    <location>
        <position position="398"/>
    </location>
</feature>
<dbReference type="GO" id="GO:0005886">
    <property type="term" value="C:plasma membrane"/>
    <property type="evidence" value="ECO:0007669"/>
    <property type="project" value="UniProtKB-SubCell"/>
</dbReference>
<comment type="subcellular location">
    <subcellularLocation>
        <location evidence="1">Cell membrane</location>
        <topology evidence="1">Multi-pass membrane protein</topology>
    </subcellularLocation>
</comment>
<feature type="domain" description="Major facilitator superfamily (MFS) profile" evidence="8">
    <location>
        <begin position="15"/>
        <end position="398"/>
    </location>
</feature>
<dbReference type="PANTHER" id="PTHR23513">
    <property type="entry name" value="INTEGRAL MEMBRANE EFFLUX PROTEIN-RELATED"/>
    <property type="match status" value="1"/>
</dbReference>
<dbReference type="InterPro" id="IPR036259">
    <property type="entry name" value="MFS_trans_sf"/>
</dbReference>
<proteinExistence type="predicted"/>
<gene>
    <name evidence="9" type="ORF">METZ01_LOCUS225607</name>
</gene>
<dbReference type="InterPro" id="IPR010290">
    <property type="entry name" value="TM_effector"/>
</dbReference>
<reference evidence="9" key="1">
    <citation type="submission" date="2018-05" db="EMBL/GenBank/DDBJ databases">
        <authorList>
            <person name="Lanie J.A."/>
            <person name="Ng W.-L."/>
            <person name="Kazmierczak K.M."/>
            <person name="Andrzejewski T.M."/>
            <person name="Davidsen T.M."/>
            <person name="Wayne K.J."/>
            <person name="Tettelin H."/>
            <person name="Glass J.I."/>
            <person name="Rusch D."/>
            <person name="Podicherti R."/>
            <person name="Tsui H.-C.T."/>
            <person name="Winkler M.E."/>
        </authorList>
    </citation>
    <scope>NUCLEOTIDE SEQUENCE</scope>
</reference>
<dbReference type="SUPFAM" id="SSF103473">
    <property type="entry name" value="MFS general substrate transporter"/>
    <property type="match status" value="1"/>
</dbReference>
<feature type="transmembrane region" description="Helical" evidence="7">
    <location>
        <begin position="86"/>
        <end position="107"/>
    </location>
</feature>
<feature type="transmembrane region" description="Helical" evidence="7">
    <location>
        <begin position="378"/>
        <end position="397"/>
    </location>
</feature>
<dbReference type="PROSITE" id="PS50850">
    <property type="entry name" value="MFS"/>
    <property type="match status" value="1"/>
</dbReference>
<keyword evidence="5 7" id="KW-1133">Transmembrane helix</keyword>
<dbReference type="EMBL" id="UINC01054715">
    <property type="protein sequence ID" value="SVB72753.1"/>
    <property type="molecule type" value="Genomic_DNA"/>
</dbReference>
<dbReference type="InterPro" id="IPR020846">
    <property type="entry name" value="MFS_dom"/>
</dbReference>
<feature type="transmembrane region" description="Helical" evidence="7">
    <location>
        <begin position="113"/>
        <end position="137"/>
    </location>
</feature>
<feature type="transmembrane region" description="Helical" evidence="7">
    <location>
        <begin position="313"/>
        <end position="339"/>
    </location>
</feature>
<protein>
    <recommendedName>
        <fullName evidence="8">Major facilitator superfamily (MFS) profile domain-containing protein</fullName>
    </recommendedName>
</protein>
<accession>A0A382GDQ7</accession>
<dbReference type="GO" id="GO:0022857">
    <property type="term" value="F:transmembrane transporter activity"/>
    <property type="evidence" value="ECO:0007669"/>
    <property type="project" value="InterPro"/>
</dbReference>
<dbReference type="Gene3D" id="1.20.1250.20">
    <property type="entry name" value="MFS general substrate transporter like domains"/>
    <property type="match status" value="1"/>
</dbReference>
<feature type="transmembrane region" description="Helical" evidence="7">
    <location>
        <begin position="351"/>
        <end position="372"/>
    </location>
</feature>
<feature type="transmembrane region" description="Helical" evidence="7">
    <location>
        <begin position="177"/>
        <end position="198"/>
    </location>
</feature>
<evidence type="ECO:0000256" key="1">
    <source>
        <dbReference type="ARBA" id="ARBA00004651"/>
    </source>
</evidence>
<keyword evidence="4 7" id="KW-0812">Transmembrane</keyword>
<evidence type="ECO:0000256" key="7">
    <source>
        <dbReference type="SAM" id="Phobius"/>
    </source>
</evidence>
<sequence>VSSEGGGHNPSLVGVLRNPVFGAYFAGSSISNIGTWFQNVAQSILIYRMTGSTFLVGVVNFAMFVGLVAFAPWAGPMADSHDRRRLLLLTQAVALCIAASLWLVVVADAENTAFIVGAALMMGTAMAFSVPALQSLVPALVPEGHLSRALSLNAVSFNLARAVGPVLGAMVVAGLGFAWAFFLNAASFLVFVVALLVIRPRGGSGERPGSRRLRDTATMLRQDRRLLGLLAVVALASLTADPINTIGPEFATRIYGYQDTFTGWMIGAFGVGAVAGALVVSRVGLPSVRFVFSMLITGGSGMVLFGVSEGPVFGLIGLGIAGFGWLAAVMLATTAIHILVADDHRGRVMAFWSIAFMGVRPVSSLLSGLLTAVGGPRLAALLLALPAVLGALGLVMVR</sequence>
<dbReference type="Pfam" id="PF05977">
    <property type="entry name" value="MFS_3"/>
    <property type="match status" value="1"/>
</dbReference>
<keyword evidence="6 7" id="KW-0472">Membrane</keyword>
<feature type="transmembrane region" description="Helical" evidence="7">
    <location>
        <begin position="263"/>
        <end position="281"/>
    </location>
</feature>
<evidence type="ECO:0000313" key="9">
    <source>
        <dbReference type="EMBL" id="SVB72753.1"/>
    </source>
</evidence>
<dbReference type="AlphaFoldDB" id="A0A382GDQ7"/>
<evidence type="ECO:0000256" key="4">
    <source>
        <dbReference type="ARBA" id="ARBA00022692"/>
    </source>
</evidence>
<evidence type="ECO:0000256" key="5">
    <source>
        <dbReference type="ARBA" id="ARBA00022989"/>
    </source>
</evidence>
<evidence type="ECO:0000259" key="8">
    <source>
        <dbReference type="PROSITE" id="PS50850"/>
    </source>
</evidence>
<name>A0A382GDQ7_9ZZZZ</name>
<keyword evidence="3" id="KW-1003">Cell membrane</keyword>
<evidence type="ECO:0000256" key="2">
    <source>
        <dbReference type="ARBA" id="ARBA00022448"/>
    </source>
</evidence>
<evidence type="ECO:0000256" key="3">
    <source>
        <dbReference type="ARBA" id="ARBA00022475"/>
    </source>
</evidence>
<dbReference type="PANTHER" id="PTHR23513:SF11">
    <property type="entry name" value="STAPHYLOFERRIN A TRANSPORTER"/>
    <property type="match status" value="1"/>
</dbReference>
<feature type="transmembrane region" description="Helical" evidence="7">
    <location>
        <begin position="226"/>
        <end position="243"/>
    </location>
</feature>
<evidence type="ECO:0000256" key="6">
    <source>
        <dbReference type="ARBA" id="ARBA00023136"/>
    </source>
</evidence>
<dbReference type="CDD" id="cd06173">
    <property type="entry name" value="MFS_MefA_like"/>
    <property type="match status" value="1"/>
</dbReference>